<protein>
    <submittedName>
        <fullName evidence="1">Uncharacterized protein</fullName>
    </submittedName>
</protein>
<accession>J9F3W9</accession>
<reference evidence="1" key="1">
    <citation type="journal article" date="2012" name="PLoS ONE">
        <title>Gene sets for utilization of primary and secondary nutrition supplies in the distal gut of endangered iberian lynx.</title>
        <authorList>
            <person name="Alcaide M."/>
            <person name="Messina E."/>
            <person name="Richter M."/>
            <person name="Bargiela R."/>
            <person name="Peplies J."/>
            <person name="Huws S.A."/>
            <person name="Newbold C.J."/>
            <person name="Golyshin P.N."/>
            <person name="Simon M.A."/>
            <person name="Lopez G."/>
            <person name="Yakimov M.M."/>
            <person name="Ferrer M."/>
        </authorList>
    </citation>
    <scope>NUCLEOTIDE SEQUENCE</scope>
</reference>
<organism evidence="1">
    <name type="scientific">gut metagenome</name>
    <dbReference type="NCBI Taxonomy" id="749906"/>
    <lineage>
        <taxon>unclassified sequences</taxon>
        <taxon>metagenomes</taxon>
        <taxon>organismal metagenomes</taxon>
    </lineage>
</organism>
<dbReference type="EMBL" id="AMCI01009618">
    <property type="protein sequence ID" value="EJW89228.1"/>
    <property type="molecule type" value="Genomic_DNA"/>
</dbReference>
<proteinExistence type="predicted"/>
<gene>
    <name evidence="1" type="ORF">EVA_22667</name>
</gene>
<evidence type="ECO:0000313" key="1">
    <source>
        <dbReference type="EMBL" id="EJW89228.1"/>
    </source>
</evidence>
<comment type="caution">
    <text evidence="1">The sequence shown here is derived from an EMBL/GenBank/DDBJ whole genome shotgun (WGS) entry which is preliminary data.</text>
</comment>
<dbReference type="AlphaFoldDB" id="J9F3W9"/>
<name>J9F3W9_9ZZZZ</name>
<sequence length="34" mass="3745">MCVVKGVHALEMARCISFHVSQMHLDNQSEGGET</sequence>